<feature type="compositionally biased region" description="Basic and acidic residues" evidence="2">
    <location>
        <begin position="218"/>
        <end position="235"/>
    </location>
</feature>
<feature type="compositionally biased region" description="Low complexity" evidence="2">
    <location>
        <begin position="252"/>
        <end position="278"/>
    </location>
</feature>
<protein>
    <submittedName>
        <fullName evidence="3">Uncharacterized protein</fullName>
    </submittedName>
</protein>
<evidence type="ECO:0000256" key="1">
    <source>
        <dbReference type="SAM" id="Coils"/>
    </source>
</evidence>
<dbReference type="PANTHER" id="PTHR33144:SF35">
    <property type="entry name" value="TRANSPOSASE, PTTA_EN_SPM, PLANT-RELATED"/>
    <property type="match status" value="1"/>
</dbReference>
<reference evidence="3" key="1">
    <citation type="journal article" date="2016" name="Nat. Genet.">
        <title>A high-quality carrot genome assembly provides new insights into carotenoid accumulation and asterid genome evolution.</title>
        <authorList>
            <person name="Iorizzo M."/>
            <person name="Ellison S."/>
            <person name="Senalik D."/>
            <person name="Zeng P."/>
            <person name="Satapoomin P."/>
            <person name="Huang J."/>
            <person name="Bowman M."/>
            <person name="Iovene M."/>
            <person name="Sanseverino W."/>
            <person name="Cavagnaro P."/>
            <person name="Yildiz M."/>
            <person name="Macko-Podgorni A."/>
            <person name="Moranska E."/>
            <person name="Grzebelus E."/>
            <person name="Grzebelus D."/>
            <person name="Ashrafi H."/>
            <person name="Zheng Z."/>
            <person name="Cheng S."/>
            <person name="Spooner D."/>
            <person name="Van Deynze A."/>
            <person name="Simon P."/>
        </authorList>
    </citation>
    <scope>NUCLEOTIDE SEQUENCE [LARGE SCALE GENOMIC DNA]</scope>
    <source>
        <tissue evidence="3">Leaf</tissue>
    </source>
</reference>
<feature type="region of interest" description="Disordered" evidence="2">
    <location>
        <begin position="210"/>
        <end position="312"/>
    </location>
</feature>
<dbReference type="Gramene" id="KZN05262">
    <property type="protein sequence ID" value="KZN05262"/>
    <property type="gene ID" value="DCAR_006099"/>
</dbReference>
<organism evidence="3">
    <name type="scientific">Daucus carota subsp. sativus</name>
    <name type="common">Carrot</name>
    <dbReference type="NCBI Taxonomy" id="79200"/>
    <lineage>
        <taxon>Eukaryota</taxon>
        <taxon>Viridiplantae</taxon>
        <taxon>Streptophyta</taxon>
        <taxon>Embryophyta</taxon>
        <taxon>Tracheophyta</taxon>
        <taxon>Spermatophyta</taxon>
        <taxon>Magnoliopsida</taxon>
        <taxon>eudicotyledons</taxon>
        <taxon>Gunneridae</taxon>
        <taxon>Pentapetalae</taxon>
        <taxon>asterids</taxon>
        <taxon>campanulids</taxon>
        <taxon>Apiales</taxon>
        <taxon>Apiaceae</taxon>
        <taxon>Apioideae</taxon>
        <taxon>Scandiceae</taxon>
        <taxon>Daucinae</taxon>
        <taxon>Daucus</taxon>
        <taxon>Daucus sect. Daucus</taxon>
    </lineage>
</organism>
<gene>
    <name evidence="3" type="ORF">DCAR_006099</name>
</gene>
<dbReference type="EMBL" id="LNRQ01000002">
    <property type="protein sequence ID" value="KZN05262.1"/>
    <property type="molecule type" value="Genomic_DNA"/>
</dbReference>
<sequence length="858" mass="96679">MKTNYVHVKDDLEYSEIGGIYFGTGGDWKLLTSDIELNRLVDLTEDGNHIDLYIDNVIDTSVKPIPKMQPHVVMRPRPNLVAAKKQPKRQFTTAHQLLLQQQQKNKKAKLLGSDQKWPQGTRKSPRVNKLVESNDKPLTSKPMTAKRKLDLSKQHEDETMGENEVESAKIILPPPPPLTEYERQRAIRVQMNNEVLSALKLPTLAAGLVKKDKRRKSNEKAQDGSENYDPGHDALSDGSVTPPKEKKKTNNKKLLMGRRPTTGSRATTRATSAANPANQDTSKKEDTCPPVPVISPDPIADLPQPDDGKGSMASFWAMRKRQKEEAEKEKAKKEKAQQIIEKEIAAASASASKKVVEENIMPDIEEDDVEVAVPQRMRGKTRMDKVHTRSFDKRIVIEMNDDFQPIAENDKVLSELSSFLGTLAKRCVPLTYVTWRHVPKNLRQTMWNYVKARYVIPDELESWVIETIHSSWKTYKSRTKAGHFTAYENDEMRLENRPDDIPLETFKMLLDYWNDESIQKKVPGECEPCDAKIFIDTRKRDAKREYKISTEKIEKKIETITKRLSTGDAASDELGAKHGLNWLKGRCVKPANMSNSNAPTETYVKDLTTKIKEGFAAELEEKVKKVESEFQDKVKQVEAGVDQKVQQNLAFVFKKLAQANPDIKIDIQELCTTVGSDNDDGTPMTGGKKVPGECEPCDAKIFIDTRKRDAKREYKISTEKIEKKIETITKRLSTGDAASDELGAKHGLNWLKGRCVKPANMSNSNAPTETYVKDLTTKIKEGFAAELEEKVKKVESEFQDKVKQVEAGVDQKVQQNLAFVFKKLAQANPDIKIDIQELCTTVGSDNDDGTPMTGGVSF</sequence>
<keyword evidence="1" id="KW-0175">Coiled coil</keyword>
<proteinExistence type="predicted"/>
<feature type="region of interest" description="Disordered" evidence="2">
    <location>
        <begin position="103"/>
        <end position="165"/>
    </location>
</feature>
<feature type="compositionally biased region" description="Basic and acidic residues" evidence="2">
    <location>
        <begin position="147"/>
        <end position="158"/>
    </location>
</feature>
<evidence type="ECO:0000313" key="3">
    <source>
        <dbReference type="EMBL" id="KZN05262.1"/>
    </source>
</evidence>
<dbReference type="PANTHER" id="PTHR33144">
    <property type="entry name" value="OS10G0409366 PROTEIN-RELATED"/>
    <property type="match status" value="1"/>
</dbReference>
<name>A0A166DHI8_DAUCS</name>
<evidence type="ECO:0000256" key="2">
    <source>
        <dbReference type="SAM" id="MobiDB-lite"/>
    </source>
</evidence>
<dbReference type="AlphaFoldDB" id="A0A166DHI8"/>
<accession>A0A166DHI8</accession>
<comment type="caution">
    <text evidence="3">The sequence shown here is derived from an EMBL/GenBank/DDBJ whole genome shotgun (WGS) entry which is preliminary data.</text>
</comment>
<feature type="coiled-coil region" evidence="1">
    <location>
        <begin position="319"/>
        <end position="346"/>
    </location>
</feature>